<evidence type="ECO:0000313" key="2">
    <source>
        <dbReference type="EMBL" id="CAL1715653.1"/>
    </source>
</evidence>
<accession>A0ABP1E6K5</accession>
<keyword evidence="3" id="KW-1185">Reference proteome</keyword>
<protein>
    <submittedName>
        <fullName evidence="2">Uncharacterized protein</fullName>
    </submittedName>
</protein>
<evidence type="ECO:0000313" key="3">
    <source>
        <dbReference type="Proteomes" id="UP001497453"/>
    </source>
</evidence>
<evidence type="ECO:0000256" key="1">
    <source>
        <dbReference type="SAM" id="MobiDB-lite"/>
    </source>
</evidence>
<dbReference type="EMBL" id="OZ037951">
    <property type="protein sequence ID" value="CAL1715653.1"/>
    <property type="molecule type" value="Genomic_DNA"/>
</dbReference>
<feature type="compositionally biased region" description="Basic and acidic residues" evidence="1">
    <location>
        <begin position="208"/>
        <end position="217"/>
    </location>
</feature>
<name>A0ABP1E6K5_9APHY</name>
<feature type="compositionally biased region" description="Polar residues" evidence="1">
    <location>
        <begin position="218"/>
        <end position="228"/>
    </location>
</feature>
<reference evidence="3" key="1">
    <citation type="submission" date="2024-04" db="EMBL/GenBank/DDBJ databases">
        <authorList>
            <person name="Shaw F."/>
            <person name="Minotto A."/>
        </authorList>
    </citation>
    <scope>NUCLEOTIDE SEQUENCE [LARGE SCALE GENOMIC DNA]</scope>
</reference>
<gene>
    <name evidence="2" type="ORF">GFSPODELE1_LOCUS10347</name>
</gene>
<dbReference type="Proteomes" id="UP001497453">
    <property type="component" value="Chromosome 8"/>
</dbReference>
<sequence>MSLQQSAPKSQYILLLLGEETKSIDKHLFDFEDSVAKLELPLPVDLDLCRVFSELVWKSKDVAGDIRVSMNDFRYVMLREIQSRSTRTQEKVDKLTKWLEPIRAQIQVSIAISIQFRRFAGDIKVYAESLRTSEETEAKAIRRSVDLANRRIEECDAKIEDQSTIGCSGMFLQFGHPFSMRYHHRSHSQKSCQCNSKTSSCTSLASSQHHDPEHHPQSNESEMMRPQSNLRQLRRIREQLQVEKHDVLARQHRFHTRTIHNMRPSDFLFTVVSSIEVLAEHMVVLQNTYNELSSDVKELRNALWHRRSIDTLVNSFGPTLDVYSKMFEKYQAST</sequence>
<organism evidence="2 3">
    <name type="scientific">Somion occarium</name>
    <dbReference type="NCBI Taxonomy" id="3059160"/>
    <lineage>
        <taxon>Eukaryota</taxon>
        <taxon>Fungi</taxon>
        <taxon>Dikarya</taxon>
        <taxon>Basidiomycota</taxon>
        <taxon>Agaricomycotina</taxon>
        <taxon>Agaricomycetes</taxon>
        <taxon>Polyporales</taxon>
        <taxon>Cerrenaceae</taxon>
        <taxon>Somion</taxon>
    </lineage>
</organism>
<proteinExistence type="predicted"/>
<feature type="region of interest" description="Disordered" evidence="1">
    <location>
        <begin position="201"/>
        <end position="228"/>
    </location>
</feature>